<reference evidence="2 3" key="1">
    <citation type="submission" date="2019-12" db="EMBL/GenBank/DDBJ databases">
        <title>Genomic-based taxomic classification of the family Erythrobacteraceae.</title>
        <authorList>
            <person name="Xu L."/>
        </authorList>
    </citation>
    <scope>NUCLEOTIDE SEQUENCE [LARGE SCALE GENOMIC DNA]</scope>
    <source>
        <strain evidence="2 3">MCCC 1K01500</strain>
    </source>
</reference>
<comment type="caution">
    <text evidence="2">The sequence shown here is derived from an EMBL/GenBank/DDBJ whole genome shotgun (WGS) entry which is preliminary data.</text>
</comment>
<dbReference type="GO" id="GO:0007165">
    <property type="term" value="P:signal transduction"/>
    <property type="evidence" value="ECO:0007669"/>
    <property type="project" value="InterPro"/>
</dbReference>
<dbReference type="Pfam" id="PF01584">
    <property type="entry name" value="CheW"/>
    <property type="match status" value="1"/>
</dbReference>
<dbReference type="PANTHER" id="PTHR22617">
    <property type="entry name" value="CHEMOTAXIS SENSOR HISTIDINE KINASE-RELATED"/>
    <property type="match status" value="1"/>
</dbReference>
<dbReference type="SUPFAM" id="SSF50341">
    <property type="entry name" value="CheW-like"/>
    <property type="match status" value="1"/>
</dbReference>
<dbReference type="InterPro" id="IPR036061">
    <property type="entry name" value="CheW-like_dom_sf"/>
</dbReference>
<proteinExistence type="predicted"/>
<evidence type="ECO:0000259" key="1">
    <source>
        <dbReference type="PROSITE" id="PS50851"/>
    </source>
</evidence>
<gene>
    <name evidence="2" type="ORF">GRI89_09660</name>
</gene>
<evidence type="ECO:0000313" key="3">
    <source>
        <dbReference type="Proteomes" id="UP000433652"/>
    </source>
</evidence>
<sequence>MEERSLLLVRIAGEMAAIESERIQSVVELDNITPVPRAPAHVVGLAALRSKAMTVVNCRCSLELAASEAVSEGEILALAVVVEIDEYLYALVVDRVEEVVPLEGEPAPLRADLLPGWTRATLGMVETTAGPALLLDPDQLVAGPSNREAA</sequence>
<dbReference type="Gene3D" id="2.30.30.40">
    <property type="entry name" value="SH3 Domains"/>
    <property type="match status" value="1"/>
</dbReference>
<feature type="domain" description="CheW-like" evidence="1">
    <location>
        <begin position="3"/>
        <end position="146"/>
    </location>
</feature>
<keyword evidence="3" id="KW-1185">Reference proteome</keyword>
<name>A0A6I4SUX0_9SPHN</name>
<evidence type="ECO:0000313" key="2">
    <source>
        <dbReference type="EMBL" id="MXO59805.1"/>
    </source>
</evidence>
<organism evidence="2 3">
    <name type="scientific">Croceibacterium salegens</name>
    <dbReference type="NCBI Taxonomy" id="1737568"/>
    <lineage>
        <taxon>Bacteria</taxon>
        <taxon>Pseudomonadati</taxon>
        <taxon>Pseudomonadota</taxon>
        <taxon>Alphaproteobacteria</taxon>
        <taxon>Sphingomonadales</taxon>
        <taxon>Erythrobacteraceae</taxon>
        <taxon>Croceibacterium</taxon>
    </lineage>
</organism>
<dbReference type="GO" id="GO:0006935">
    <property type="term" value="P:chemotaxis"/>
    <property type="evidence" value="ECO:0007669"/>
    <property type="project" value="InterPro"/>
</dbReference>
<dbReference type="PROSITE" id="PS50851">
    <property type="entry name" value="CHEW"/>
    <property type="match status" value="1"/>
</dbReference>
<dbReference type="PANTHER" id="PTHR22617:SF23">
    <property type="entry name" value="CHEMOTAXIS PROTEIN CHEW"/>
    <property type="match status" value="1"/>
</dbReference>
<dbReference type="OrthoDB" id="7390823at2"/>
<dbReference type="RefSeq" id="WP_159794596.1">
    <property type="nucleotide sequence ID" value="NZ_WTYM01000039.1"/>
</dbReference>
<dbReference type="GO" id="GO:0005829">
    <property type="term" value="C:cytosol"/>
    <property type="evidence" value="ECO:0007669"/>
    <property type="project" value="TreeGrafter"/>
</dbReference>
<accession>A0A6I4SUX0</accession>
<dbReference type="SMART" id="SM00260">
    <property type="entry name" value="CheW"/>
    <property type="match status" value="1"/>
</dbReference>
<protein>
    <submittedName>
        <fullName evidence="2">Chemotaxis protein CheW</fullName>
    </submittedName>
</protein>
<dbReference type="EMBL" id="WTYM01000039">
    <property type="protein sequence ID" value="MXO59805.1"/>
    <property type="molecule type" value="Genomic_DNA"/>
</dbReference>
<dbReference type="AlphaFoldDB" id="A0A6I4SUX0"/>
<dbReference type="InterPro" id="IPR002545">
    <property type="entry name" value="CheW-lke_dom"/>
</dbReference>
<dbReference type="Proteomes" id="UP000433652">
    <property type="component" value="Unassembled WGS sequence"/>
</dbReference>
<dbReference type="Gene3D" id="2.40.50.180">
    <property type="entry name" value="CheA-289, Domain 4"/>
    <property type="match status" value="1"/>
</dbReference>
<dbReference type="InterPro" id="IPR039315">
    <property type="entry name" value="CheW"/>
</dbReference>